<reference evidence="1" key="1">
    <citation type="journal article" date="2014" name="Front. Microbiol.">
        <title>High frequency of phylogenetically diverse reductive dehalogenase-homologous genes in deep subseafloor sedimentary metagenomes.</title>
        <authorList>
            <person name="Kawai M."/>
            <person name="Futagami T."/>
            <person name="Toyoda A."/>
            <person name="Takaki Y."/>
            <person name="Nishi S."/>
            <person name="Hori S."/>
            <person name="Arai W."/>
            <person name="Tsubouchi T."/>
            <person name="Morono Y."/>
            <person name="Uchiyama I."/>
            <person name="Ito T."/>
            <person name="Fujiyama A."/>
            <person name="Inagaki F."/>
            <person name="Takami H."/>
        </authorList>
    </citation>
    <scope>NUCLEOTIDE SEQUENCE</scope>
    <source>
        <strain evidence="1">Expedition CK06-06</strain>
    </source>
</reference>
<name>X1G1Z9_9ZZZZ</name>
<protein>
    <submittedName>
        <fullName evidence="1">Uncharacterized protein</fullName>
    </submittedName>
</protein>
<dbReference type="EMBL" id="BARU01006695">
    <property type="protein sequence ID" value="GAH35599.1"/>
    <property type="molecule type" value="Genomic_DNA"/>
</dbReference>
<sequence length="89" mass="9203">ANFTDVAGVVQIQKVVAGAWVTGITIPVGVLDVAAGVSAGGDCLMGNIDVAAQVTNGVEVEFQLITLRTDADDLALRDIQLGLQIYFTV</sequence>
<accession>X1G1Z9</accession>
<organism evidence="1">
    <name type="scientific">marine sediment metagenome</name>
    <dbReference type="NCBI Taxonomy" id="412755"/>
    <lineage>
        <taxon>unclassified sequences</taxon>
        <taxon>metagenomes</taxon>
        <taxon>ecological metagenomes</taxon>
    </lineage>
</organism>
<comment type="caution">
    <text evidence="1">The sequence shown here is derived from an EMBL/GenBank/DDBJ whole genome shotgun (WGS) entry which is preliminary data.</text>
</comment>
<proteinExistence type="predicted"/>
<gene>
    <name evidence="1" type="ORF">S03H2_13183</name>
</gene>
<feature type="non-terminal residue" evidence="1">
    <location>
        <position position="1"/>
    </location>
</feature>
<dbReference type="AlphaFoldDB" id="X1G1Z9"/>
<evidence type="ECO:0000313" key="1">
    <source>
        <dbReference type="EMBL" id="GAH35599.1"/>
    </source>
</evidence>